<dbReference type="Pfam" id="PF07085">
    <property type="entry name" value="DRTGG"/>
    <property type="match status" value="1"/>
</dbReference>
<dbReference type="NCBIfam" id="NF003877">
    <property type="entry name" value="PRK05427.1"/>
    <property type="match status" value="1"/>
</dbReference>
<dbReference type="InterPro" id="IPR004097">
    <property type="entry name" value="DHHA2"/>
</dbReference>
<dbReference type="GO" id="GO:0004427">
    <property type="term" value="F:inorganic diphosphate phosphatase activity"/>
    <property type="evidence" value="ECO:0007669"/>
    <property type="project" value="UniProtKB-EC"/>
</dbReference>
<proteinExistence type="predicted"/>
<dbReference type="NCBIfam" id="NF011443">
    <property type="entry name" value="PRK14869.1-5"/>
    <property type="match status" value="1"/>
</dbReference>
<dbReference type="SMART" id="SM00116">
    <property type="entry name" value="CBS"/>
    <property type="match status" value="2"/>
</dbReference>
<feature type="domain" description="CBS" evidence="9">
    <location>
        <begin position="251"/>
        <end position="307"/>
    </location>
</feature>
<keyword evidence="11" id="KW-1185">Reference proteome</keyword>
<evidence type="ECO:0000256" key="2">
    <source>
        <dbReference type="ARBA" id="ARBA00012146"/>
    </source>
</evidence>
<dbReference type="InterPro" id="IPR038222">
    <property type="entry name" value="DHHA2_dom_sf"/>
</dbReference>
<name>A0A1H8T8L5_9FIRM</name>
<dbReference type="EC" id="3.6.1.1" evidence="2"/>
<keyword evidence="3" id="KW-0479">Metal-binding</keyword>
<evidence type="ECO:0000256" key="8">
    <source>
        <dbReference type="PROSITE-ProRule" id="PRU00703"/>
    </source>
</evidence>
<accession>A0A1H8T8L5</accession>
<dbReference type="Pfam" id="PF02833">
    <property type="entry name" value="DHHA2"/>
    <property type="match status" value="1"/>
</dbReference>
<dbReference type="SUPFAM" id="SSF54631">
    <property type="entry name" value="CBS-domain pair"/>
    <property type="match status" value="1"/>
</dbReference>
<dbReference type="OrthoDB" id="9766150at2"/>
<feature type="domain" description="CBS" evidence="9">
    <location>
        <begin position="73"/>
        <end position="129"/>
    </location>
</feature>
<dbReference type="Pfam" id="PF00571">
    <property type="entry name" value="CBS"/>
    <property type="match status" value="2"/>
</dbReference>
<dbReference type="EMBL" id="FODY01000006">
    <property type="protein sequence ID" value="SEO87221.1"/>
    <property type="molecule type" value="Genomic_DNA"/>
</dbReference>
<dbReference type="Gene3D" id="3.10.580.10">
    <property type="entry name" value="CBS-domain"/>
    <property type="match status" value="1"/>
</dbReference>
<dbReference type="InterPro" id="IPR000644">
    <property type="entry name" value="CBS_dom"/>
</dbReference>
<protein>
    <recommendedName>
        <fullName evidence="2">inorganic diphosphatase</fullName>
        <ecNumber evidence="2">3.6.1.1</ecNumber>
    </recommendedName>
    <alternativeName>
        <fullName evidence="6">Pyrophosphate phospho-hydrolase</fullName>
    </alternativeName>
</protein>
<dbReference type="Gene3D" id="3.40.1390.20">
    <property type="entry name" value="HprK N-terminal domain-like"/>
    <property type="match status" value="1"/>
</dbReference>
<keyword evidence="5" id="KW-0464">Manganese</keyword>
<comment type="catalytic activity">
    <reaction evidence="7">
        <text>diphosphate + H2O = 2 phosphate + H(+)</text>
        <dbReference type="Rhea" id="RHEA:24576"/>
        <dbReference type="ChEBI" id="CHEBI:15377"/>
        <dbReference type="ChEBI" id="CHEBI:15378"/>
        <dbReference type="ChEBI" id="CHEBI:33019"/>
        <dbReference type="ChEBI" id="CHEBI:43474"/>
        <dbReference type="EC" id="3.6.1.1"/>
    </reaction>
</comment>
<dbReference type="Pfam" id="PF01368">
    <property type="entry name" value="DHH"/>
    <property type="match status" value="1"/>
</dbReference>
<evidence type="ECO:0000313" key="10">
    <source>
        <dbReference type="EMBL" id="SEO87221.1"/>
    </source>
</evidence>
<comment type="cofactor">
    <cofactor evidence="1">
        <name>Mn(2+)</name>
        <dbReference type="ChEBI" id="CHEBI:29035"/>
    </cofactor>
</comment>
<gene>
    <name evidence="10" type="ORF">SAMN04490178_10664</name>
</gene>
<evidence type="ECO:0000259" key="9">
    <source>
        <dbReference type="PROSITE" id="PS51371"/>
    </source>
</evidence>
<dbReference type="SUPFAM" id="SSF75138">
    <property type="entry name" value="HprK N-terminal domain-like"/>
    <property type="match status" value="1"/>
</dbReference>
<evidence type="ECO:0000256" key="4">
    <source>
        <dbReference type="ARBA" id="ARBA00022801"/>
    </source>
</evidence>
<dbReference type="Gene3D" id="3.90.1640.10">
    <property type="entry name" value="inorganic pyrophosphatase (n-terminal core)"/>
    <property type="match status" value="1"/>
</dbReference>
<sequence>MSKPIYIIGHRNPDTDSICSAIGYAFLKEALGADVIAARAGKINTETKFVLETLGVEPPKLISDLYPRVKDVMSYNSVSIHPKATLRELGNSMKQNKLKSIAVIDDEQKLVGVVSAGDLANRYFEEVEMQDLAQGEVDFYGVQRALDGEVICGKNLERKVEGEVRIAAARIFTILNIACPGDIMLVSNNFDAQMACIQKGVACLIVTSERAVEEEVIDAANKQGVIIIRSPYDTYTCARLINQSIPVRMIMQKKIISFRSDDLLSDVKKVMASTNYRSYPVLDHGKLIGYITRDHLLNKTKEKVILVDHNEQSQAVEGIEEAKIIEIIDHHRLGGLRTSEPIFIRHEPVGCTATIVANMLWHRDVEIPPKIAGLLMAAIISDTMLFKSPTATPKDRDTAEKLAVLAGLNLEEFGMAVLRAGTRLGDMTVSELLRYDVKEFQIGEYRVAVAQLSVLDPEEILGAREQIEEDMESMCHRGHYDIVLFMITDIIKEGTYLLYSGKQSVLIAEAFGSGEGEELLYLPGVMSRKKQIIPPLSEAAREKFL</sequence>
<dbReference type="NCBIfam" id="NF011442">
    <property type="entry name" value="PRK14869.1-4"/>
    <property type="match status" value="1"/>
</dbReference>
<dbReference type="InterPro" id="IPR028979">
    <property type="entry name" value="Ser_kin/Pase_Hpr-like_N_sf"/>
</dbReference>
<dbReference type="FunFam" id="3.90.1640.10:FF:000001">
    <property type="entry name" value="Probable manganese-dependent inorganic pyrophosphatase"/>
    <property type="match status" value="1"/>
</dbReference>
<evidence type="ECO:0000313" key="11">
    <source>
        <dbReference type="Proteomes" id="UP000198847"/>
    </source>
</evidence>
<reference evidence="10 11" key="1">
    <citation type="submission" date="2016-10" db="EMBL/GenBank/DDBJ databases">
        <authorList>
            <person name="de Groot N.N."/>
        </authorList>
    </citation>
    <scope>NUCLEOTIDE SEQUENCE [LARGE SCALE GENOMIC DNA]</scope>
    <source>
        <strain evidence="10 11">DSM 13305</strain>
    </source>
</reference>
<dbReference type="STRING" id="112903.SAMN04490178_10664"/>
<evidence type="ECO:0000256" key="5">
    <source>
        <dbReference type="ARBA" id="ARBA00023211"/>
    </source>
</evidence>
<dbReference type="InterPro" id="IPR001667">
    <property type="entry name" value="DDH_dom"/>
</dbReference>
<evidence type="ECO:0000256" key="1">
    <source>
        <dbReference type="ARBA" id="ARBA00001936"/>
    </source>
</evidence>
<dbReference type="PROSITE" id="PS51371">
    <property type="entry name" value="CBS"/>
    <property type="match status" value="2"/>
</dbReference>
<evidence type="ECO:0000256" key="7">
    <source>
        <dbReference type="ARBA" id="ARBA00047820"/>
    </source>
</evidence>
<dbReference type="InterPro" id="IPR046342">
    <property type="entry name" value="CBS_dom_sf"/>
</dbReference>
<dbReference type="InterPro" id="IPR010766">
    <property type="entry name" value="DRTGG"/>
</dbReference>
<evidence type="ECO:0000256" key="3">
    <source>
        <dbReference type="ARBA" id="ARBA00022723"/>
    </source>
</evidence>
<dbReference type="SUPFAM" id="SSF64182">
    <property type="entry name" value="DHH phosphoesterases"/>
    <property type="match status" value="1"/>
</dbReference>
<dbReference type="Proteomes" id="UP000198847">
    <property type="component" value="Unassembled WGS sequence"/>
</dbReference>
<dbReference type="SMART" id="SM01131">
    <property type="entry name" value="DHHA2"/>
    <property type="match status" value="1"/>
</dbReference>
<organism evidence="10 11">
    <name type="scientific">Propionispora vibrioides</name>
    <dbReference type="NCBI Taxonomy" id="112903"/>
    <lineage>
        <taxon>Bacteria</taxon>
        <taxon>Bacillati</taxon>
        <taxon>Bacillota</taxon>
        <taxon>Negativicutes</taxon>
        <taxon>Selenomonadales</taxon>
        <taxon>Sporomusaceae</taxon>
        <taxon>Propionispora</taxon>
    </lineage>
</organism>
<dbReference type="AlphaFoldDB" id="A0A1H8T8L5"/>
<dbReference type="GO" id="GO:0005737">
    <property type="term" value="C:cytoplasm"/>
    <property type="evidence" value="ECO:0007669"/>
    <property type="project" value="InterPro"/>
</dbReference>
<dbReference type="Gene3D" id="3.10.310.20">
    <property type="entry name" value="DHHA2 domain"/>
    <property type="match status" value="1"/>
</dbReference>
<dbReference type="PANTHER" id="PTHR12112">
    <property type="entry name" value="BNIP - RELATED"/>
    <property type="match status" value="1"/>
</dbReference>
<dbReference type="InterPro" id="IPR038763">
    <property type="entry name" value="DHH_sf"/>
</dbReference>
<keyword evidence="4" id="KW-0378">Hydrolase</keyword>
<dbReference type="PANTHER" id="PTHR12112:SF22">
    <property type="entry name" value="MANGANESE-DEPENDENT INORGANIC PYROPHOSPHATASE-RELATED"/>
    <property type="match status" value="1"/>
</dbReference>
<dbReference type="GO" id="GO:0046872">
    <property type="term" value="F:metal ion binding"/>
    <property type="evidence" value="ECO:0007669"/>
    <property type="project" value="UniProtKB-KW"/>
</dbReference>
<dbReference type="RefSeq" id="WP_091745149.1">
    <property type="nucleotide sequence ID" value="NZ_FODY01000006.1"/>
</dbReference>
<evidence type="ECO:0000256" key="6">
    <source>
        <dbReference type="ARBA" id="ARBA00032535"/>
    </source>
</evidence>
<keyword evidence="8" id="KW-0129">CBS domain</keyword>